<feature type="compositionally biased region" description="Polar residues" evidence="1">
    <location>
        <begin position="575"/>
        <end position="591"/>
    </location>
</feature>
<feature type="region of interest" description="Disordered" evidence="1">
    <location>
        <begin position="487"/>
        <end position="526"/>
    </location>
</feature>
<dbReference type="STRING" id="210143.A0A1R3K999"/>
<keyword evidence="3" id="KW-1185">Reference proteome</keyword>
<comment type="caution">
    <text evidence="2">The sequence shown here is derived from an EMBL/GenBank/DDBJ whole genome shotgun (WGS) entry which is preliminary data.</text>
</comment>
<dbReference type="PANTHER" id="PTHR33334:SF5">
    <property type="entry name" value="PROTEIN LNK2"/>
    <property type="match status" value="1"/>
</dbReference>
<dbReference type="Gramene" id="OMP03634">
    <property type="protein sequence ID" value="OMP03634"/>
    <property type="gene ID" value="CCACVL1_02337"/>
</dbReference>
<dbReference type="GO" id="GO:0006355">
    <property type="term" value="P:regulation of DNA-templated transcription"/>
    <property type="evidence" value="ECO:0007669"/>
    <property type="project" value="InterPro"/>
</dbReference>
<dbReference type="EMBL" id="AWWV01006004">
    <property type="protein sequence ID" value="OMP03634.1"/>
    <property type="molecule type" value="Genomic_DNA"/>
</dbReference>
<reference evidence="2 3" key="1">
    <citation type="submission" date="2013-09" db="EMBL/GenBank/DDBJ databases">
        <title>Corchorus capsularis genome sequencing.</title>
        <authorList>
            <person name="Alam M."/>
            <person name="Haque M.S."/>
            <person name="Islam M.S."/>
            <person name="Emdad E.M."/>
            <person name="Islam M.M."/>
            <person name="Ahmed B."/>
            <person name="Halim A."/>
            <person name="Hossen Q.M.M."/>
            <person name="Hossain M.Z."/>
            <person name="Ahmed R."/>
            <person name="Khan M.M."/>
            <person name="Islam R."/>
            <person name="Rashid M.M."/>
            <person name="Khan S.A."/>
            <person name="Rahman M.S."/>
            <person name="Alam M."/>
        </authorList>
    </citation>
    <scope>NUCLEOTIDE SEQUENCE [LARGE SCALE GENOMIC DNA]</scope>
    <source>
        <strain evidence="3">cv. CVL-1</strain>
        <tissue evidence="2">Whole seedling</tissue>
    </source>
</reference>
<name>A0A1R3K999_COCAP</name>
<dbReference type="InterPro" id="IPR039928">
    <property type="entry name" value="LNK"/>
</dbReference>
<feature type="compositionally biased region" description="Basic and acidic residues" evidence="1">
    <location>
        <begin position="499"/>
        <end position="519"/>
    </location>
</feature>
<feature type="region of interest" description="Disordered" evidence="1">
    <location>
        <begin position="17"/>
        <end position="56"/>
    </location>
</feature>
<dbReference type="OMA" id="STRESHM"/>
<feature type="region of interest" description="Disordered" evidence="1">
    <location>
        <begin position="541"/>
        <end position="633"/>
    </location>
</feature>
<dbReference type="OrthoDB" id="618331at2759"/>
<feature type="compositionally biased region" description="Basic and acidic residues" evidence="1">
    <location>
        <begin position="20"/>
        <end position="41"/>
    </location>
</feature>
<organism evidence="2 3">
    <name type="scientific">Corchorus capsularis</name>
    <name type="common">Jute</name>
    <dbReference type="NCBI Taxonomy" id="210143"/>
    <lineage>
        <taxon>Eukaryota</taxon>
        <taxon>Viridiplantae</taxon>
        <taxon>Streptophyta</taxon>
        <taxon>Embryophyta</taxon>
        <taxon>Tracheophyta</taxon>
        <taxon>Spermatophyta</taxon>
        <taxon>Magnoliopsida</taxon>
        <taxon>eudicotyledons</taxon>
        <taxon>Gunneridae</taxon>
        <taxon>Pentapetalae</taxon>
        <taxon>rosids</taxon>
        <taxon>malvids</taxon>
        <taxon>Malvales</taxon>
        <taxon>Malvaceae</taxon>
        <taxon>Grewioideae</taxon>
        <taxon>Apeibeae</taxon>
        <taxon>Corchorus</taxon>
    </lineage>
</organism>
<evidence type="ECO:0000313" key="3">
    <source>
        <dbReference type="Proteomes" id="UP000188268"/>
    </source>
</evidence>
<proteinExistence type="predicted"/>
<evidence type="ECO:0000256" key="1">
    <source>
        <dbReference type="SAM" id="MobiDB-lite"/>
    </source>
</evidence>
<dbReference type="Proteomes" id="UP000188268">
    <property type="component" value="Unassembled WGS sequence"/>
</dbReference>
<evidence type="ECO:0008006" key="4">
    <source>
        <dbReference type="Google" id="ProtNLM"/>
    </source>
</evidence>
<dbReference type="AlphaFoldDB" id="A0A1R3K999"/>
<dbReference type="GO" id="GO:0007623">
    <property type="term" value="P:circadian rhythm"/>
    <property type="evidence" value="ECO:0007669"/>
    <property type="project" value="InterPro"/>
</dbReference>
<evidence type="ECO:0000313" key="2">
    <source>
        <dbReference type="EMBL" id="OMP03634.1"/>
    </source>
</evidence>
<protein>
    <recommendedName>
        <fullName evidence="4">Protein LNK2</fullName>
    </recommendedName>
</protein>
<accession>A0A1R3K999</accession>
<gene>
    <name evidence="2" type="ORF">CCACVL1_02337</name>
</gene>
<sequence length="633" mass="69100">MFDWNDEELTDIIWGEASETDDHIVPYREGGENGRSKKDWNQETATTKSTEQKIPGGKVDLQGRKLEGSSAFNANGGIATSGFGVGSWSELSLSNAAKTDQESMGSEVSNNLAEVTKYGSSNDMTELTKDPEIFDDPNEGKEQGDFVDYSWANIGSFEDLDRMFSSDDPIFGNVNLGTADELWSSSKDVTNSQAKSFPTTVDSPNLGLGALRSTPEHLEVKNEYGQQNSQSYTLGYAKLDGSSSHGLHHVEFPEDKSKSIIEEQTNVETGRKTSASKSDLVAEKLMTPNELSDKYQHIPNTFVAPSTYGNLTNQFPAIPVLSNMHSGEFKQQPLPSCYDVSPGKANPVDRAAEAAAKPSSMTPQGKIEKLRRRQQMQALLAIQKQQQQFSHPVPCSNHSVLQKSSQENQFQHVEGTDVEDLSTLASFDPSSPIEQDDSSTVSVAIDDCSMEDTVLYRLQDVIAKLDVRIRLCIGDSLYRLAQSAMQRHCASDTNSTNKSSRDENEVAKEDNKNHNRMSDAETGTNPIDRTVAHLLFHRPLELPGKHPETPESPGSAKFQSERKSAGLVGLPMGSISDNPQVKQNVTHQVSKGPSPLLDTQHVEQFKSSPCIDASENASFGPSDGAAGEVEASQ</sequence>
<dbReference type="PANTHER" id="PTHR33334">
    <property type="entry name" value="PROTEIN LNK1"/>
    <property type="match status" value="1"/>
</dbReference>